<keyword evidence="5" id="KW-1003">Cell membrane</keyword>
<dbReference type="GO" id="GO:0051205">
    <property type="term" value="P:protein insertion into membrane"/>
    <property type="evidence" value="ECO:0007669"/>
    <property type="project" value="TreeGrafter"/>
</dbReference>
<dbReference type="PANTHER" id="PTHR12428:SF65">
    <property type="entry name" value="CYTOCHROME C OXIDASE ASSEMBLY PROTEIN COX18, MITOCHONDRIAL"/>
    <property type="match status" value="1"/>
</dbReference>
<dbReference type="InterPro" id="IPR028055">
    <property type="entry name" value="YidC/Oxa/ALB_C"/>
</dbReference>
<dbReference type="EMBL" id="FNKO01000002">
    <property type="protein sequence ID" value="SDR02749.1"/>
    <property type="molecule type" value="Genomic_DNA"/>
</dbReference>
<dbReference type="GO" id="GO:0032977">
    <property type="term" value="F:membrane insertase activity"/>
    <property type="evidence" value="ECO:0007669"/>
    <property type="project" value="InterPro"/>
</dbReference>
<dbReference type="AlphaFoldDB" id="A0A1H1FPV0"/>
<evidence type="ECO:0000256" key="14">
    <source>
        <dbReference type="ARBA" id="ARBA00033245"/>
    </source>
</evidence>
<accession>A0A1H1FPV0</accession>
<feature type="compositionally biased region" description="Low complexity" evidence="17">
    <location>
        <begin position="270"/>
        <end position="287"/>
    </location>
</feature>
<dbReference type="Proteomes" id="UP000199301">
    <property type="component" value="Unassembled WGS sequence"/>
</dbReference>
<evidence type="ECO:0000256" key="1">
    <source>
        <dbReference type="ARBA" id="ARBA00004651"/>
    </source>
</evidence>
<dbReference type="Pfam" id="PF02096">
    <property type="entry name" value="60KD_IMP"/>
    <property type="match status" value="1"/>
</dbReference>
<comment type="subcellular location">
    <subcellularLocation>
        <location evidence="1">Cell membrane</location>
        <topology evidence="1">Multi-pass membrane protein</topology>
    </subcellularLocation>
    <subcellularLocation>
        <location evidence="16">Membrane</location>
        <topology evidence="16">Multi-pass membrane protein</topology>
    </subcellularLocation>
</comment>
<evidence type="ECO:0000256" key="7">
    <source>
        <dbReference type="ARBA" id="ARBA00022927"/>
    </source>
</evidence>
<keyword evidence="8 18" id="KW-1133">Transmembrane helix</keyword>
<evidence type="ECO:0000256" key="5">
    <source>
        <dbReference type="ARBA" id="ARBA00022475"/>
    </source>
</evidence>
<evidence type="ECO:0000256" key="12">
    <source>
        <dbReference type="ARBA" id="ARBA00026028"/>
    </source>
</evidence>
<feature type="domain" description="Membrane insertase YidC/Oxa/ALB C-terminal" evidence="19">
    <location>
        <begin position="32"/>
        <end position="257"/>
    </location>
</feature>
<keyword evidence="6 16" id="KW-0812">Transmembrane</keyword>
<evidence type="ECO:0000256" key="11">
    <source>
        <dbReference type="ARBA" id="ARBA00025034"/>
    </source>
</evidence>
<keyword evidence="4" id="KW-0813">Transport</keyword>
<evidence type="ECO:0000256" key="16">
    <source>
        <dbReference type="RuleBase" id="RU003945"/>
    </source>
</evidence>
<dbReference type="GO" id="GO:0005886">
    <property type="term" value="C:plasma membrane"/>
    <property type="evidence" value="ECO:0007669"/>
    <property type="project" value="UniProtKB-SubCell"/>
</dbReference>
<gene>
    <name evidence="20" type="ORF">SAMN04489718_3154</name>
</gene>
<evidence type="ECO:0000256" key="13">
    <source>
        <dbReference type="ARBA" id="ARBA00031538"/>
    </source>
</evidence>
<feature type="region of interest" description="Disordered" evidence="17">
    <location>
        <begin position="264"/>
        <end position="319"/>
    </location>
</feature>
<name>A0A1H1FPV0_9ACTN</name>
<evidence type="ECO:0000256" key="8">
    <source>
        <dbReference type="ARBA" id="ARBA00022989"/>
    </source>
</evidence>
<dbReference type="NCBIfam" id="NF002899">
    <property type="entry name" value="PRK03449.1"/>
    <property type="match status" value="1"/>
</dbReference>
<feature type="transmembrane region" description="Helical" evidence="18">
    <location>
        <begin position="95"/>
        <end position="118"/>
    </location>
</feature>
<dbReference type="NCBIfam" id="TIGR03592">
    <property type="entry name" value="yidC_oxa1_cterm"/>
    <property type="match status" value="1"/>
</dbReference>
<comment type="subunit">
    <text evidence="12">Interacts with the Sec translocase complex via SecD. Specifically interacts with transmembrane segments of nascent integral membrane proteins during membrane integration.</text>
</comment>
<keyword evidence="10" id="KW-0143">Chaperone</keyword>
<dbReference type="PANTHER" id="PTHR12428">
    <property type="entry name" value="OXA1"/>
    <property type="match status" value="1"/>
</dbReference>
<keyword evidence="7" id="KW-0653">Protein transport</keyword>
<feature type="compositionally biased region" description="Basic and acidic residues" evidence="17">
    <location>
        <begin position="305"/>
        <end position="319"/>
    </location>
</feature>
<dbReference type="CDD" id="cd20070">
    <property type="entry name" value="5TM_YidC_Alb3"/>
    <property type="match status" value="1"/>
</dbReference>
<evidence type="ECO:0000259" key="19">
    <source>
        <dbReference type="Pfam" id="PF02096"/>
    </source>
</evidence>
<comment type="similarity">
    <text evidence="2">Belongs to the OXA1/ALB3/YidC family. Type 1 subfamily.</text>
</comment>
<keyword evidence="9 18" id="KW-0472">Membrane</keyword>
<comment type="function">
    <text evidence="11">Required for the insertion and/or proper folding and/or complex formation of integral membrane proteins into the membrane. Involved in integration of membrane proteins that insert both dependently and independently of the Sec translocase complex, as well as at least some lipoproteins. Aids folding of multispanning membrane proteins.</text>
</comment>
<evidence type="ECO:0000256" key="6">
    <source>
        <dbReference type="ARBA" id="ARBA00022692"/>
    </source>
</evidence>
<evidence type="ECO:0000313" key="21">
    <source>
        <dbReference type="Proteomes" id="UP000199301"/>
    </source>
</evidence>
<evidence type="ECO:0000313" key="20">
    <source>
        <dbReference type="EMBL" id="SDR02749.1"/>
    </source>
</evidence>
<evidence type="ECO:0000256" key="15">
    <source>
        <dbReference type="ARBA" id="ARBA00033342"/>
    </source>
</evidence>
<sequence>MLDFINYPVSAILWFWHSVFGSLLDPDSGFAWALSVIFLVFTLRALLFKPFVHQVRSMRKMQEVAPRIQELQKEYAHDRQRLASEMQKLQSEQGFNPVSGCLPILVQVPVFIGLFQVLNGFHPGEDSNFVFGEAGVNSFLDAHLFGASLSTVISAPAEQLASFGTDRTSMLLVGVPLMIAAAVATHFTSRHSVERQRTDQRSSGLGAPGQQAMMNRMVLWVFPMFAIIGGPFLPLAILLYWLANNFWTLGQQYVVYRRIDREEAQRAPSEDSAATAAVVDSTVVSAEDPPERSRSDEQAELPGIPEDRSSETDAPDERR</sequence>
<keyword evidence="21" id="KW-1185">Reference proteome</keyword>
<feature type="transmembrane region" description="Helical" evidence="18">
    <location>
        <begin position="169"/>
        <end position="187"/>
    </location>
</feature>
<evidence type="ECO:0000256" key="3">
    <source>
        <dbReference type="ARBA" id="ARBA00015325"/>
    </source>
</evidence>
<evidence type="ECO:0000256" key="2">
    <source>
        <dbReference type="ARBA" id="ARBA00010527"/>
    </source>
</evidence>
<organism evidence="20 21">
    <name type="scientific">Actinopolyspora saharensis</name>
    <dbReference type="NCBI Taxonomy" id="995062"/>
    <lineage>
        <taxon>Bacteria</taxon>
        <taxon>Bacillati</taxon>
        <taxon>Actinomycetota</taxon>
        <taxon>Actinomycetes</taxon>
        <taxon>Actinopolysporales</taxon>
        <taxon>Actinopolysporaceae</taxon>
        <taxon>Actinopolyspora</taxon>
    </lineage>
</organism>
<feature type="transmembrane region" description="Helical" evidence="18">
    <location>
        <begin position="218"/>
        <end position="243"/>
    </location>
</feature>
<dbReference type="GO" id="GO:0015031">
    <property type="term" value="P:protein transport"/>
    <property type="evidence" value="ECO:0007669"/>
    <property type="project" value="UniProtKB-KW"/>
</dbReference>
<evidence type="ECO:0000256" key="17">
    <source>
        <dbReference type="SAM" id="MobiDB-lite"/>
    </source>
</evidence>
<evidence type="ECO:0000256" key="4">
    <source>
        <dbReference type="ARBA" id="ARBA00022448"/>
    </source>
</evidence>
<dbReference type="InterPro" id="IPR001708">
    <property type="entry name" value="YidC/ALB3/OXA1/COX18"/>
</dbReference>
<feature type="transmembrane region" description="Helical" evidence="18">
    <location>
        <begin position="30"/>
        <end position="52"/>
    </location>
</feature>
<evidence type="ECO:0000256" key="9">
    <source>
        <dbReference type="ARBA" id="ARBA00023136"/>
    </source>
</evidence>
<evidence type="ECO:0000256" key="18">
    <source>
        <dbReference type="SAM" id="Phobius"/>
    </source>
</evidence>
<protein>
    <recommendedName>
        <fullName evidence="3">Membrane protein insertase YidC</fullName>
    </recommendedName>
    <alternativeName>
        <fullName evidence="15">Foldase YidC</fullName>
    </alternativeName>
    <alternativeName>
        <fullName evidence="14">Membrane integrase YidC</fullName>
    </alternativeName>
    <alternativeName>
        <fullName evidence="13">Membrane protein YidC</fullName>
    </alternativeName>
</protein>
<reference evidence="21" key="1">
    <citation type="submission" date="2016-10" db="EMBL/GenBank/DDBJ databases">
        <authorList>
            <person name="Varghese N."/>
            <person name="Submissions S."/>
        </authorList>
    </citation>
    <scope>NUCLEOTIDE SEQUENCE [LARGE SCALE GENOMIC DNA]</scope>
    <source>
        <strain evidence="21">DSM 45459</strain>
    </source>
</reference>
<evidence type="ECO:0000256" key="10">
    <source>
        <dbReference type="ARBA" id="ARBA00023186"/>
    </source>
</evidence>
<dbReference type="RefSeq" id="WP_092525075.1">
    <property type="nucleotide sequence ID" value="NZ_FNKO01000002.1"/>
</dbReference>
<dbReference type="OrthoDB" id="9780552at2"/>
<dbReference type="InterPro" id="IPR047196">
    <property type="entry name" value="YidC_ALB_C"/>
</dbReference>
<dbReference type="STRING" id="995062.SAMN04489718_3154"/>
<proteinExistence type="inferred from homology"/>